<keyword evidence="3" id="KW-1185">Reference proteome</keyword>
<dbReference type="Ensembl" id="ENSVKKT00000002095.1">
    <property type="protein sequence ID" value="ENSVKKP00000002030.1"/>
    <property type="gene ID" value="ENSVKKG00000001657.1"/>
</dbReference>
<reference evidence="2" key="2">
    <citation type="submission" date="2025-09" db="UniProtKB">
        <authorList>
            <consortium name="Ensembl"/>
        </authorList>
    </citation>
    <scope>IDENTIFICATION</scope>
</reference>
<protein>
    <submittedName>
        <fullName evidence="2">Uncharacterized protein</fullName>
    </submittedName>
</protein>
<name>A0A8D2IT63_VARKO</name>
<reference evidence="2" key="1">
    <citation type="submission" date="2025-08" db="UniProtKB">
        <authorList>
            <consortium name="Ensembl"/>
        </authorList>
    </citation>
    <scope>IDENTIFICATION</scope>
</reference>
<dbReference type="Proteomes" id="UP000694545">
    <property type="component" value="Unplaced"/>
</dbReference>
<evidence type="ECO:0000256" key="1">
    <source>
        <dbReference type="SAM" id="MobiDB-lite"/>
    </source>
</evidence>
<evidence type="ECO:0000313" key="3">
    <source>
        <dbReference type="Proteomes" id="UP000694545"/>
    </source>
</evidence>
<sequence length="148" mass="16340">STREAAVPEGGALPWKVLRSSRPWGQRGLGVAFRQAVALSCMYLAGKTFKRLQDPRTRRCLGNCGVGAPSTPRATRQWPRGQNRPHSKPRPSGSALLLRVKCVGPRRISLLMYFIPFLCHPKTQRFPEQLTPPCYGPNLDGAPAPPLE</sequence>
<dbReference type="AlphaFoldDB" id="A0A8D2IT63"/>
<proteinExistence type="predicted"/>
<accession>A0A8D2IT63</accession>
<feature type="region of interest" description="Disordered" evidence="1">
    <location>
        <begin position="65"/>
        <end position="92"/>
    </location>
</feature>
<organism evidence="2 3">
    <name type="scientific">Varanus komodoensis</name>
    <name type="common">Komodo dragon</name>
    <dbReference type="NCBI Taxonomy" id="61221"/>
    <lineage>
        <taxon>Eukaryota</taxon>
        <taxon>Metazoa</taxon>
        <taxon>Chordata</taxon>
        <taxon>Craniata</taxon>
        <taxon>Vertebrata</taxon>
        <taxon>Euteleostomi</taxon>
        <taxon>Lepidosauria</taxon>
        <taxon>Squamata</taxon>
        <taxon>Bifurcata</taxon>
        <taxon>Unidentata</taxon>
        <taxon>Episquamata</taxon>
        <taxon>Toxicofera</taxon>
        <taxon>Anguimorpha</taxon>
        <taxon>Paleoanguimorpha</taxon>
        <taxon>Varanoidea</taxon>
        <taxon>Varanidae</taxon>
        <taxon>Varanus</taxon>
    </lineage>
</organism>
<evidence type="ECO:0000313" key="2">
    <source>
        <dbReference type="Ensembl" id="ENSVKKP00000002030.1"/>
    </source>
</evidence>